<name>A0A2A2I8S4_9GAMM</name>
<dbReference type="PROSITE" id="PS50931">
    <property type="entry name" value="HTH_LYSR"/>
    <property type="match status" value="1"/>
</dbReference>
<dbReference type="AlphaFoldDB" id="A0A2A2I8S4"/>
<keyword evidence="4" id="KW-0010">Activator</keyword>
<evidence type="ECO:0000313" key="7">
    <source>
        <dbReference type="EMBL" id="PAV27525.1"/>
    </source>
</evidence>
<dbReference type="Pfam" id="PF00126">
    <property type="entry name" value="HTH_1"/>
    <property type="match status" value="1"/>
</dbReference>
<dbReference type="Gene3D" id="3.40.190.10">
    <property type="entry name" value="Periplasmic binding protein-like II"/>
    <property type="match status" value="2"/>
</dbReference>
<evidence type="ECO:0000256" key="2">
    <source>
        <dbReference type="ARBA" id="ARBA00023015"/>
    </source>
</evidence>
<dbReference type="OrthoDB" id="464481at2"/>
<dbReference type="FunFam" id="1.10.10.10:FF:000001">
    <property type="entry name" value="LysR family transcriptional regulator"/>
    <property type="match status" value="1"/>
</dbReference>
<evidence type="ECO:0000256" key="3">
    <source>
        <dbReference type="ARBA" id="ARBA00023125"/>
    </source>
</evidence>
<comment type="caution">
    <text evidence="7">The sequence shown here is derived from an EMBL/GenBank/DDBJ whole genome shotgun (WGS) entry which is preliminary data.</text>
</comment>
<dbReference type="Proteomes" id="UP000245887">
    <property type="component" value="Unassembled WGS sequence"/>
</dbReference>
<organism evidence="7 9">
    <name type="scientific">Tamilnaduibacter salinus</name>
    <dbReference type="NCBI Taxonomy" id="1484056"/>
    <lineage>
        <taxon>Bacteria</taxon>
        <taxon>Pseudomonadati</taxon>
        <taxon>Pseudomonadota</taxon>
        <taxon>Gammaproteobacteria</taxon>
        <taxon>Pseudomonadales</taxon>
        <taxon>Marinobacteraceae</taxon>
        <taxon>Tamilnaduibacter</taxon>
    </lineage>
</organism>
<evidence type="ECO:0000256" key="4">
    <source>
        <dbReference type="ARBA" id="ARBA00023159"/>
    </source>
</evidence>
<evidence type="ECO:0000313" key="10">
    <source>
        <dbReference type="Proteomes" id="UP000245887"/>
    </source>
</evidence>
<proteinExistence type="inferred from homology"/>
<accession>A0A2A2I8S4</accession>
<dbReference type="Pfam" id="PF03466">
    <property type="entry name" value="LysR_substrate"/>
    <property type="match status" value="1"/>
</dbReference>
<sequence length="288" mass="31569">MNFKHLHYFWVVAREGSVARASECLHLAPQTLSGQVASLESSLGVQLFVRRGRSLQLTDRGHGVFRYADAMFQTAMQLENYLSQKNETQSLELNIGISASIHKLLAYRLIAPALEAAVPLTLKCRTGTPADLIRALRGRELQVVLTDRVPPADDEFRWHLHPVGSTSISLFAEPTLAAGLKEGFPQSLDGVPFLANALEAPYYQSLMEWLQHHGVVVREAAEIDDSALIKVFGRSGLGVFAAPTVIADEVCRQYEVDVVGRVDAVEDQLYAITRLNGLQHPGVAAICG</sequence>
<keyword evidence="2" id="KW-0805">Transcription regulation</keyword>
<dbReference type="PANTHER" id="PTHR30293:SF2">
    <property type="entry name" value="TRANSCRIPTIONAL ACTIVATOR PROTEIN NHAR"/>
    <property type="match status" value="1"/>
</dbReference>
<dbReference type="InterPro" id="IPR000847">
    <property type="entry name" value="LysR_HTH_N"/>
</dbReference>
<dbReference type="GO" id="GO:0003700">
    <property type="term" value="F:DNA-binding transcription factor activity"/>
    <property type="evidence" value="ECO:0007669"/>
    <property type="project" value="InterPro"/>
</dbReference>
<protein>
    <submittedName>
        <fullName evidence="8">LysR family transcriptional activator of nhaA</fullName>
    </submittedName>
    <submittedName>
        <fullName evidence="7">LysR family transcriptional regulator</fullName>
    </submittedName>
</protein>
<reference evidence="8 10" key="2">
    <citation type="submission" date="2018-04" db="EMBL/GenBank/DDBJ databases">
        <title>Genomic Encyclopedia of Type Strains, Phase IV (KMG-IV): sequencing the most valuable type-strain genomes for metagenomic binning, comparative biology and taxonomic classification.</title>
        <authorList>
            <person name="Goeker M."/>
        </authorList>
    </citation>
    <scope>NUCLEOTIDE SEQUENCE [LARGE SCALE GENOMIC DNA]</scope>
    <source>
        <strain evidence="8 10">DSM 28688</strain>
    </source>
</reference>
<dbReference type="SUPFAM" id="SSF53850">
    <property type="entry name" value="Periplasmic binding protein-like II"/>
    <property type="match status" value="1"/>
</dbReference>
<dbReference type="InterPro" id="IPR036388">
    <property type="entry name" value="WH-like_DNA-bd_sf"/>
</dbReference>
<dbReference type="GO" id="GO:0003677">
    <property type="term" value="F:DNA binding"/>
    <property type="evidence" value="ECO:0007669"/>
    <property type="project" value="UniProtKB-KW"/>
</dbReference>
<reference evidence="7 9" key="1">
    <citation type="submission" date="2017-07" db="EMBL/GenBank/DDBJ databases">
        <title>Tamlnaduibacter salinus (Mi-7) genome sequencing.</title>
        <authorList>
            <person name="Verma A."/>
            <person name="Krishnamurthi S."/>
        </authorList>
    </citation>
    <scope>NUCLEOTIDE SEQUENCE [LARGE SCALE GENOMIC DNA]</scope>
    <source>
        <strain evidence="7 9">Mi-7</strain>
    </source>
</reference>
<dbReference type="EMBL" id="QEKQ01000004">
    <property type="protein sequence ID" value="PVY77024.1"/>
    <property type="molecule type" value="Genomic_DNA"/>
</dbReference>
<keyword evidence="5" id="KW-0804">Transcription</keyword>
<dbReference type="SUPFAM" id="SSF46785">
    <property type="entry name" value="Winged helix' DNA-binding domain"/>
    <property type="match status" value="1"/>
</dbReference>
<dbReference type="EMBL" id="NMPM01000002">
    <property type="protein sequence ID" value="PAV27525.1"/>
    <property type="molecule type" value="Genomic_DNA"/>
</dbReference>
<evidence type="ECO:0000313" key="9">
    <source>
        <dbReference type="Proteomes" id="UP000218332"/>
    </source>
</evidence>
<comment type="similarity">
    <text evidence="1">Belongs to the LysR transcriptional regulatory family.</text>
</comment>
<dbReference type="InterPro" id="IPR036390">
    <property type="entry name" value="WH_DNA-bd_sf"/>
</dbReference>
<keyword evidence="3" id="KW-0238">DNA-binding</keyword>
<dbReference type="PANTHER" id="PTHR30293">
    <property type="entry name" value="TRANSCRIPTIONAL REGULATORY PROTEIN NAC-RELATED"/>
    <property type="match status" value="1"/>
</dbReference>
<feature type="domain" description="HTH lysR-type" evidence="6">
    <location>
        <begin position="1"/>
        <end position="58"/>
    </location>
</feature>
<evidence type="ECO:0000256" key="1">
    <source>
        <dbReference type="ARBA" id="ARBA00009437"/>
    </source>
</evidence>
<dbReference type="InterPro" id="IPR005119">
    <property type="entry name" value="LysR_subst-bd"/>
</dbReference>
<evidence type="ECO:0000313" key="8">
    <source>
        <dbReference type="EMBL" id="PVY77024.1"/>
    </source>
</evidence>
<evidence type="ECO:0000256" key="5">
    <source>
        <dbReference type="ARBA" id="ARBA00023163"/>
    </source>
</evidence>
<dbReference type="Gene3D" id="1.10.10.10">
    <property type="entry name" value="Winged helix-like DNA-binding domain superfamily/Winged helix DNA-binding domain"/>
    <property type="match status" value="1"/>
</dbReference>
<keyword evidence="9" id="KW-1185">Reference proteome</keyword>
<evidence type="ECO:0000259" key="6">
    <source>
        <dbReference type="PROSITE" id="PS50931"/>
    </source>
</evidence>
<dbReference type="GO" id="GO:2000142">
    <property type="term" value="P:regulation of DNA-templated transcription initiation"/>
    <property type="evidence" value="ECO:0007669"/>
    <property type="project" value="TreeGrafter"/>
</dbReference>
<gene>
    <name evidence="8" type="ORF">C8D92_104258</name>
    <name evidence="7" type="ORF">CF392_00210</name>
</gene>
<dbReference type="Proteomes" id="UP000218332">
    <property type="component" value="Unassembled WGS sequence"/>
</dbReference>
<dbReference type="RefSeq" id="WP_095609458.1">
    <property type="nucleotide sequence ID" value="NZ_NMPM01000002.1"/>
</dbReference>